<dbReference type="EMBL" id="KE346191">
    <property type="protein sequence ID" value="EXC29372.1"/>
    <property type="molecule type" value="Genomic_DNA"/>
</dbReference>
<evidence type="ECO:0008006" key="4">
    <source>
        <dbReference type="Google" id="ProtNLM"/>
    </source>
</evidence>
<dbReference type="PROSITE" id="PS00107">
    <property type="entry name" value="PROTEIN_KINASE_ATP"/>
    <property type="match status" value="1"/>
</dbReference>
<dbReference type="InterPro" id="IPR017441">
    <property type="entry name" value="Protein_kinase_ATP_BS"/>
</dbReference>
<accession>W9S6T1</accession>
<keyword evidence="1" id="KW-0547">Nucleotide-binding</keyword>
<gene>
    <name evidence="2" type="ORF">L484_021681</name>
</gene>
<dbReference type="InterPro" id="IPR011009">
    <property type="entry name" value="Kinase-like_dom_sf"/>
</dbReference>
<evidence type="ECO:0000313" key="3">
    <source>
        <dbReference type="Proteomes" id="UP000030645"/>
    </source>
</evidence>
<keyword evidence="1" id="KW-0067">ATP-binding</keyword>
<evidence type="ECO:0000256" key="1">
    <source>
        <dbReference type="PROSITE-ProRule" id="PRU10141"/>
    </source>
</evidence>
<organism evidence="2 3">
    <name type="scientific">Morus notabilis</name>
    <dbReference type="NCBI Taxonomy" id="981085"/>
    <lineage>
        <taxon>Eukaryota</taxon>
        <taxon>Viridiplantae</taxon>
        <taxon>Streptophyta</taxon>
        <taxon>Embryophyta</taxon>
        <taxon>Tracheophyta</taxon>
        <taxon>Spermatophyta</taxon>
        <taxon>Magnoliopsida</taxon>
        <taxon>eudicotyledons</taxon>
        <taxon>Gunneridae</taxon>
        <taxon>Pentapetalae</taxon>
        <taxon>rosids</taxon>
        <taxon>fabids</taxon>
        <taxon>Rosales</taxon>
        <taxon>Moraceae</taxon>
        <taxon>Moreae</taxon>
        <taxon>Morus</taxon>
    </lineage>
</organism>
<evidence type="ECO:0000313" key="2">
    <source>
        <dbReference type="EMBL" id="EXC29372.1"/>
    </source>
</evidence>
<reference evidence="3" key="1">
    <citation type="submission" date="2013-01" db="EMBL/GenBank/DDBJ databases">
        <title>Draft Genome Sequence of a Mulberry Tree, Morus notabilis C.K. Schneid.</title>
        <authorList>
            <person name="He N."/>
            <person name="Zhao S."/>
        </authorList>
    </citation>
    <scope>NUCLEOTIDE SEQUENCE</scope>
</reference>
<proteinExistence type="predicted"/>
<dbReference type="GO" id="GO:0005524">
    <property type="term" value="F:ATP binding"/>
    <property type="evidence" value="ECO:0007669"/>
    <property type="project" value="UniProtKB-UniRule"/>
</dbReference>
<protein>
    <recommendedName>
        <fullName evidence="4">Protein kinase domain-containing protein</fullName>
    </recommendedName>
</protein>
<keyword evidence="3" id="KW-1185">Reference proteome</keyword>
<dbReference type="SUPFAM" id="SSF56112">
    <property type="entry name" value="Protein kinase-like (PK-like)"/>
    <property type="match status" value="1"/>
</dbReference>
<dbReference type="AlphaFoldDB" id="W9S6T1"/>
<feature type="binding site" evidence="1">
    <location>
        <position position="31"/>
    </location>
    <ligand>
        <name>ATP</name>
        <dbReference type="ChEBI" id="CHEBI:30616"/>
    </ligand>
</feature>
<dbReference type="Proteomes" id="UP000030645">
    <property type="component" value="Unassembled WGS sequence"/>
</dbReference>
<sequence>MTNSSTVELGRGGFGRIYKGELNDGTLAAVKAEPPHSAMLGGLKHGSTAVCNVMLNCPLRADSARQEDHYCDVTNDQWTLLALLLRLTHLLRGW</sequence>
<name>W9S6T1_9ROSA</name>
<dbReference type="Gene3D" id="3.30.200.20">
    <property type="entry name" value="Phosphorylase Kinase, domain 1"/>
    <property type="match status" value="1"/>
</dbReference>